<dbReference type="AlphaFoldDB" id="A0A0F8WSD7"/>
<dbReference type="SUPFAM" id="SSF52166">
    <property type="entry name" value="Ribosomal protein L4"/>
    <property type="match status" value="1"/>
</dbReference>
<organism evidence="5">
    <name type="scientific">marine sediment metagenome</name>
    <dbReference type="NCBI Taxonomy" id="412755"/>
    <lineage>
        <taxon>unclassified sequences</taxon>
        <taxon>metagenomes</taxon>
        <taxon>ecological metagenomes</taxon>
    </lineage>
</organism>
<evidence type="ECO:0000256" key="4">
    <source>
        <dbReference type="SAM" id="MobiDB-lite"/>
    </source>
</evidence>
<gene>
    <name evidence="5" type="ORF">LCGC14_3032900</name>
</gene>
<dbReference type="PANTHER" id="PTHR19431">
    <property type="entry name" value="60S RIBOSOMAL PROTEIN L4"/>
    <property type="match status" value="1"/>
</dbReference>
<dbReference type="Pfam" id="PF00573">
    <property type="entry name" value="Ribosomal_L4"/>
    <property type="match status" value="1"/>
</dbReference>
<reference evidence="5" key="1">
    <citation type="journal article" date="2015" name="Nature">
        <title>Complex archaea that bridge the gap between prokaryotes and eukaryotes.</title>
        <authorList>
            <person name="Spang A."/>
            <person name="Saw J.H."/>
            <person name="Jorgensen S.L."/>
            <person name="Zaremba-Niedzwiedzka K."/>
            <person name="Martijn J."/>
            <person name="Lind A.E."/>
            <person name="van Eijk R."/>
            <person name="Schleper C."/>
            <person name="Guy L."/>
            <person name="Ettema T.J."/>
        </authorList>
    </citation>
    <scope>NUCLEOTIDE SEQUENCE</scope>
</reference>
<evidence type="ECO:0008006" key="6">
    <source>
        <dbReference type="Google" id="ProtNLM"/>
    </source>
</evidence>
<proteinExistence type="inferred from homology"/>
<comment type="caution">
    <text evidence="5">The sequence shown here is derived from an EMBL/GenBank/DDBJ whole genome shotgun (WGS) entry which is preliminary data.</text>
</comment>
<dbReference type="Gene3D" id="3.40.1370.10">
    <property type="match status" value="1"/>
</dbReference>
<accession>A0A0F8WSD7</accession>
<protein>
    <recommendedName>
        <fullName evidence="6">50S ribosomal protein L4</fullName>
    </recommendedName>
</protein>
<feature type="non-terminal residue" evidence="5">
    <location>
        <position position="114"/>
    </location>
</feature>
<dbReference type="GO" id="GO:0003735">
    <property type="term" value="F:structural constituent of ribosome"/>
    <property type="evidence" value="ECO:0007669"/>
    <property type="project" value="InterPro"/>
</dbReference>
<sequence>MKARVYSLTGEEIEQIDLPKVFETDFRPDIIKRAVLAAQSAKRQPYGPDPEAGKRTSAENWGVGRGVARLPRVKGSRHHRGAKAAFVGIVVGGSVTHGPKPTRVYKEKIKKKER</sequence>
<dbReference type="GO" id="GO:1990904">
    <property type="term" value="C:ribonucleoprotein complex"/>
    <property type="evidence" value="ECO:0007669"/>
    <property type="project" value="UniProtKB-KW"/>
</dbReference>
<comment type="similarity">
    <text evidence="1">Belongs to the universal ribosomal protein uL4 family.</text>
</comment>
<evidence type="ECO:0000256" key="1">
    <source>
        <dbReference type="ARBA" id="ARBA00010528"/>
    </source>
</evidence>
<dbReference type="GO" id="GO:0005840">
    <property type="term" value="C:ribosome"/>
    <property type="evidence" value="ECO:0007669"/>
    <property type="project" value="UniProtKB-KW"/>
</dbReference>
<keyword evidence="2" id="KW-0689">Ribosomal protein</keyword>
<dbReference type="GO" id="GO:0006412">
    <property type="term" value="P:translation"/>
    <property type="evidence" value="ECO:0007669"/>
    <property type="project" value="InterPro"/>
</dbReference>
<keyword evidence="3" id="KW-0687">Ribonucleoprotein</keyword>
<evidence type="ECO:0000313" key="5">
    <source>
        <dbReference type="EMBL" id="KKK59588.1"/>
    </source>
</evidence>
<feature type="region of interest" description="Disordered" evidence="4">
    <location>
        <begin position="39"/>
        <end position="60"/>
    </location>
</feature>
<name>A0A0F8WSD7_9ZZZZ</name>
<dbReference type="InterPro" id="IPR002136">
    <property type="entry name" value="Ribosomal_uL4"/>
</dbReference>
<dbReference type="InterPro" id="IPR023574">
    <property type="entry name" value="Ribosomal_uL4_dom_sf"/>
</dbReference>
<evidence type="ECO:0000256" key="3">
    <source>
        <dbReference type="ARBA" id="ARBA00023274"/>
    </source>
</evidence>
<evidence type="ECO:0000256" key="2">
    <source>
        <dbReference type="ARBA" id="ARBA00022980"/>
    </source>
</evidence>
<dbReference type="EMBL" id="LAZR01063398">
    <property type="protein sequence ID" value="KKK59588.1"/>
    <property type="molecule type" value="Genomic_DNA"/>
</dbReference>
<dbReference type="InterPro" id="IPR045240">
    <property type="entry name" value="Ribosomal_uL4_euk/arch"/>
</dbReference>